<feature type="domain" description="Protein kinase" evidence="1">
    <location>
        <begin position="1"/>
        <end position="299"/>
    </location>
</feature>
<dbReference type="OrthoDB" id="447103at2759"/>
<dbReference type="InterPro" id="IPR016024">
    <property type="entry name" value="ARM-type_fold"/>
</dbReference>
<dbReference type="InterPro" id="IPR000719">
    <property type="entry name" value="Prot_kinase_dom"/>
</dbReference>
<keyword evidence="3" id="KW-1185">Reference proteome</keyword>
<dbReference type="PROSITE" id="PS50011">
    <property type="entry name" value="PROTEIN_KINASE_DOM"/>
    <property type="match status" value="1"/>
</dbReference>
<sequence length="587" mass="64544">MDLLRNLGSAAVSSLVQKSGLNLPFTLGDKVSFYEGKTIWTLYDALKRDDSSPVSVFYFDANQPGKRNQLPLAKNALRKLRTVRHPDVLKFIDAVESDTSVYIMTERVQPLGKALQALSSKGEKEKEEWLMWGLQRLSTALAFVNDPCSSTHGNIRVDSIFLSPSGEWKLGGFDVLSSAKDEAAVLYYNGHLVPDSSLYASPEVKKDGWSVLKEHHPSVADSYALGLLIHSIFNPSMGMPATTHPPHPPPQPSSRGAIPTSIFSSFKRLLNPNPKSRLSASAFLEAGMSTVGGDGHGYFAKNKFVLLCNGLDQFSLSSEADKASLLRTLKDSASILPPEFATHRVLPSLISALEFGGANATVILPLALQMGKHVPSAEYSSILLTPIAKLYASPDRGTRMALLDNLPEYVERLDEKYVADKIWPNLQTGFADTIPAIREATVKSVGLLYPKFGNRILNNDLLRHLSKMQMDPEASIRTNTCILIGRIASSLGYNTKKKVLIPAFHRGLKDTFVHARVAGLMSFMATIECFDAEDIATKVIPCISFTLIDKEKLVRDQAFKAVELFMKKVETHAASMVCLITDTKNRF</sequence>
<dbReference type="EMBL" id="KQ085886">
    <property type="protein sequence ID" value="KLO19476.1"/>
    <property type="molecule type" value="Genomic_DNA"/>
</dbReference>
<name>A0A0H2SQZ4_9AGAM</name>
<dbReference type="InterPro" id="IPR051177">
    <property type="entry name" value="CIK-Related_Protein"/>
</dbReference>
<dbReference type="InterPro" id="IPR011989">
    <property type="entry name" value="ARM-like"/>
</dbReference>
<evidence type="ECO:0000259" key="1">
    <source>
        <dbReference type="PROSITE" id="PS50011"/>
    </source>
</evidence>
<dbReference type="PANTHER" id="PTHR12984:SF3">
    <property type="entry name" value="N-TERMINAL KINASE-LIKE PROTEIN"/>
    <property type="match status" value="1"/>
</dbReference>
<dbReference type="GO" id="GO:0004672">
    <property type="term" value="F:protein kinase activity"/>
    <property type="evidence" value="ECO:0007669"/>
    <property type="project" value="InterPro"/>
</dbReference>
<reference evidence="2 3" key="1">
    <citation type="submission" date="2015-04" db="EMBL/GenBank/DDBJ databases">
        <title>Complete genome sequence of Schizopora paradoxa KUC8140, a cosmopolitan wood degrader in East Asia.</title>
        <authorList>
            <consortium name="DOE Joint Genome Institute"/>
            <person name="Min B."/>
            <person name="Park H."/>
            <person name="Jang Y."/>
            <person name="Kim J.-J."/>
            <person name="Kim K.H."/>
            <person name="Pangilinan J."/>
            <person name="Lipzen A."/>
            <person name="Riley R."/>
            <person name="Grigoriev I.V."/>
            <person name="Spatafora J.W."/>
            <person name="Choi I.-G."/>
        </authorList>
    </citation>
    <scope>NUCLEOTIDE SEQUENCE [LARGE SCALE GENOMIC DNA]</scope>
    <source>
        <strain evidence="2 3">KUC8140</strain>
    </source>
</reference>
<evidence type="ECO:0000313" key="3">
    <source>
        <dbReference type="Proteomes" id="UP000053477"/>
    </source>
</evidence>
<dbReference type="InterPro" id="IPR011009">
    <property type="entry name" value="Kinase-like_dom_sf"/>
</dbReference>
<evidence type="ECO:0000313" key="2">
    <source>
        <dbReference type="EMBL" id="KLO19476.1"/>
    </source>
</evidence>
<organism evidence="2 3">
    <name type="scientific">Schizopora paradoxa</name>
    <dbReference type="NCBI Taxonomy" id="27342"/>
    <lineage>
        <taxon>Eukaryota</taxon>
        <taxon>Fungi</taxon>
        <taxon>Dikarya</taxon>
        <taxon>Basidiomycota</taxon>
        <taxon>Agaricomycotina</taxon>
        <taxon>Agaricomycetes</taxon>
        <taxon>Hymenochaetales</taxon>
        <taxon>Schizoporaceae</taxon>
        <taxon>Schizopora</taxon>
    </lineage>
</organism>
<proteinExistence type="predicted"/>
<dbReference type="PANTHER" id="PTHR12984">
    <property type="entry name" value="SCY1-RELATED S/T PROTEIN KINASE-LIKE"/>
    <property type="match status" value="1"/>
</dbReference>
<protein>
    <submittedName>
        <fullName evidence="2">ARM repeat-containing protein</fullName>
    </submittedName>
</protein>
<dbReference type="SUPFAM" id="SSF48371">
    <property type="entry name" value="ARM repeat"/>
    <property type="match status" value="1"/>
</dbReference>
<dbReference type="Gene3D" id="1.10.510.10">
    <property type="entry name" value="Transferase(Phosphotransferase) domain 1"/>
    <property type="match status" value="1"/>
</dbReference>
<dbReference type="Gene3D" id="1.25.10.10">
    <property type="entry name" value="Leucine-rich Repeat Variant"/>
    <property type="match status" value="1"/>
</dbReference>
<dbReference type="GO" id="GO:0006409">
    <property type="term" value="P:tRNA export from nucleus"/>
    <property type="evidence" value="ECO:0007669"/>
    <property type="project" value="TreeGrafter"/>
</dbReference>
<dbReference type="AlphaFoldDB" id="A0A0H2SQZ4"/>
<dbReference type="SUPFAM" id="SSF56112">
    <property type="entry name" value="Protein kinase-like (PK-like)"/>
    <property type="match status" value="1"/>
</dbReference>
<dbReference type="FunCoup" id="A0A0H2SQZ4">
    <property type="interactions" value="927"/>
</dbReference>
<dbReference type="Proteomes" id="UP000053477">
    <property type="component" value="Unassembled WGS sequence"/>
</dbReference>
<dbReference type="GO" id="GO:0005524">
    <property type="term" value="F:ATP binding"/>
    <property type="evidence" value="ECO:0007669"/>
    <property type="project" value="InterPro"/>
</dbReference>
<dbReference type="InParanoid" id="A0A0H2SQZ4"/>
<dbReference type="Gene3D" id="3.30.200.20">
    <property type="entry name" value="Phosphorylase Kinase, domain 1"/>
    <property type="match status" value="1"/>
</dbReference>
<accession>A0A0H2SQZ4</accession>
<dbReference type="GO" id="GO:0005737">
    <property type="term" value="C:cytoplasm"/>
    <property type="evidence" value="ECO:0007669"/>
    <property type="project" value="TreeGrafter"/>
</dbReference>
<dbReference type="STRING" id="27342.A0A0H2SQZ4"/>
<gene>
    <name evidence="2" type="ORF">SCHPADRAFT_817916</name>
</gene>